<feature type="non-terminal residue" evidence="1">
    <location>
        <position position="79"/>
    </location>
</feature>
<name>A0A9N9IXL1_9GLOM</name>
<protein>
    <submittedName>
        <fullName evidence="1">5990_t:CDS:1</fullName>
    </submittedName>
</protein>
<dbReference type="EMBL" id="CAJVPQ010020288">
    <property type="protein sequence ID" value="CAG8755839.1"/>
    <property type="molecule type" value="Genomic_DNA"/>
</dbReference>
<sequence>NGNELWLVESGLNLVDLANIVQHIIVWLCDMPEPEEYDFYIKEIVYYFDGRWKYRDITMRHQLPYENLTLISPSTSHFK</sequence>
<evidence type="ECO:0000313" key="1">
    <source>
        <dbReference type="EMBL" id="CAG8755839.1"/>
    </source>
</evidence>
<proteinExistence type="predicted"/>
<evidence type="ECO:0000313" key="2">
    <source>
        <dbReference type="Proteomes" id="UP000789570"/>
    </source>
</evidence>
<dbReference type="AlphaFoldDB" id="A0A9N9IXL1"/>
<organism evidence="1 2">
    <name type="scientific">Funneliformis caledonium</name>
    <dbReference type="NCBI Taxonomy" id="1117310"/>
    <lineage>
        <taxon>Eukaryota</taxon>
        <taxon>Fungi</taxon>
        <taxon>Fungi incertae sedis</taxon>
        <taxon>Mucoromycota</taxon>
        <taxon>Glomeromycotina</taxon>
        <taxon>Glomeromycetes</taxon>
        <taxon>Glomerales</taxon>
        <taxon>Glomeraceae</taxon>
        <taxon>Funneliformis</taxon>
    </lineage>
</organism>
<reference evidence="1" key="1">
    <citation type="submission" date="2021-06" db="EMBL/GenBank/DDBJ databases">
        <authorList>
            <person name="Kallberg Y."/>
            <person name="Tangrot J."/>
            <person name="Rosling A."/>
        </authorList>
    </citation>
    <scope>NUCLEOTIDE SEQUENCE</scope>
    <source>
        <strain evidence="1">UK204</strain>
    </source>
</reference>
<accession>A0A9N9IXL1</accession>
<dbReference type="OrthoDB" id="2414281at2759"/>
<gene>
    <name evidence="1" type="ORF">FCALED_LOCUS16609</name>
</gene>
<keyword evidence="2" id="KW-1185">Reference proteome</keyword>
<comment type="caution">
    <text evidence="1">The sequence shown here is derived from an EMBL/GenBank/DDBJ whole genome shotgun (WGS) entry which is preliminary data.</text>
</comment>
<dbReference type="Proteomes" id="UP000789570">
    <property type="component" value="Unassembled WGS sequence"/>
</dbReference>
<feature type="non-terminal residue" evidence="1">
    <location>
        <position position="1"/>
    </location>
</feature>